<dbReference type="EMBL" id="CM009294">
    <property type="protein sequence ID" value="PNT37531.1"/>
    <property type="molecule type" value="Genomic_DNA"/>
</dbReference>
<name>A0A2K2AJ23_POPTR</name>
<dbReference type="InParanoid" id="A0A2K2AJ23"/>
<protein>
    <submittedName>
        <fullName evidence="1">Uncharacterized protein</fullName>
    </submittedName>
</protein>
<gene>
    <name evidence="1" type="ORF">POPTR_005G194000</name>
</gene>
<dbReference type="Proteomes" id="UP000006729">
    <property type="component" value="Chromosome 5"/>
</dbReference>
<organism evidence="1 2">
    <name type="scientific">Populus trichocarpa</name>
    <name type="common">Western balsam poplar</name>
    <name type="synonym">Populus balsamifera subsp. trichocarpa</name>
    <dbReference type="NCBI Taxonomy" id="3694"/>
    <lineage>
        <taxon>Eukaryota</taxon>
        <taxon>Viridiplantae</taxon>
        <taxon>Streptophyta</taxon>
        <taxon>Embryophyta</taxon>
        <taxon>Tracheophyta</taxon>
        <taxon>Spermatophyta</taxon>
        <taxon>Magnoliopsida</taxon>
        <taxon>eudicotyledons</taxon>
        <taxon>Gunneridae</taxon>
        <taxon>Pentapetalae</taxon>
        <taxon>rosids</taxon>
        <taxon>fabids</taxon>
        <taxon>Malpighiales</taxon>
        <taxon>Salicaceae</taxon>
        <taxon>Saliceae</taxon>
        <taxon>Populus</taxon>
    </lineage>
</organism>
<proteinExistence type="predicted"/>
<evidence type="ECO:0000313" key="2">
    <source>
        <dbReference type="Proteomes" id="UP000006729"/>
    </source>
</evidence>
<sequence length="163" mass="18545">MVAPSHNLVNYTDQDLPNFSFLPAINQNPSSYYYHCYSTSGPSSHPYPYYTDTDYQYPSKAQYGVTYAHNHNLLVSTVLTKPSPIMAVSEEMQAQDEPKKDMQQLVTARVSTGSKKRGECSRYVGSFNGREGRYRGHEKKHAKKEYLRAKSSGSSRLFSFYLS</sequence>
<dbReference type="AlphaFoldDB" id="A0A2K2AJ23"/>
<keyword evidence="2" id="KW-1185">Reference proteome</keyword>
<evidence type="ECO:0000313" key="1">
    <source>
        <dbReference type="EMBL" id="PNT37531.1"/>
    </source>
</evidence>
<reference evidence="1 2" key="1">
    <citation type="journal article" date="2006" name="Science">
        <title>The genome of black cottonwood, Populus trichocarpa (Torr. &amp; Gray).</title>
        <authorList>
            <person name="Tuskan G.A."/>
            <person name="Difazio S."/>
            <person name="Jansson S."/>
            <person name="Bohlmann J."/>
            <person name="Grigoriev I."/>
            <person name="Hellsten U."/>
            <person name="Putnam N."/>
            <person name="Ralph S."/>
            <person name="Rombauts S."/>
            <person name="Salamov A."/>
            <person name="Schein J."/>
            <person name="Sterck L."/>
            <person name="Aerts A."/>
            <person name="Bhalerao R.R."/>
            <person name="Bhalerao R.P."/>
            <person name="Blaudez D."/>
            <person name="Boerjan W."/>
            <person name="Brun A."/>
            <person name="Brunner A."/>
            <person name="Busov V."/>
            <person name="Campbell M."/>
            <person name="Carlson J."/>
            <person name="Chalot M."/>
            <person name="Chapman J."/>
            <person name="Chen G.L."/>
            <person name="Cooper D."/>
            <person name="Coutinho P.M."/>
            <person name="Couturier J."/>
            <person name="Covert S."/>
            <person name="Cronk Q."/>
            <person name="Cunningham R."/>
            <person name="Davis J."/>
            <person name="Degroeve S."/>
            <person name="Dejardin A."/>
            <person name="Depamphilis C."/>
            <person name="Detter J."/>
            <person name="Dirks B."/>
            <person name="Dubchak I."/>
            <person name="Duplessis S."/>
            <person name="Ehlting J."/>
            <person name="Ellis B."/>
            <person name="Gendler K."/>
            <person name="Goodstein D."/>
            <person name="Gribskov M."/>
            <person name="Grimwood J."/>
            <person name="Groover A."/>
            <person name="Gunter L."/>
            <person name="Hamberger B."/>
            <person name="Heinze B."/>
            <person name="Helariutta Y."/>
            <person name="Henrissat B."/>
            <person name="Holligan D."/>
            <person name="Holt R."/>
            <person name="Huang W."/>
            <person name="Islam-Faridi N."/>
            <person name="Jones S."/>
            <person name="Jones-Rhoades M."/>
            <person name="Jorgensen R."/>
            <person name="Joshi C."/>
            <person name="Kangasjarvi J."/>
            <person name="Karlsson J."/>
            <person name="Kelleher C."/>
            <person name="Kirkpatrick R."/>
            <person name="Kirst M."/>
            <person name="Kohler A."/>
            <person name="Kalluri U."/>
            <person name="Larimer F."/>
            <person name="Leebens-Mack J."/>
            <person name="Leple J.C."/>
            <person name="Locascio P."/>
            <person name="Lou Y."/>
            <person name="Lucas S."/>
            <person name="Martin F."/>
            <person name="Montanini B."/>
            <person name="Napoli C."/>
            <person name="Nelson D.R."/>
            <person name="Nelson C."/>
            <person name="Nieminen K."/>
            <person name="Nilsson O."/>
            <person name="Pereda V."/>
            <person name="Peter G."/>
            <person name="Philippe R."/>
            <person name="Pilate G."/>
            <person name="Poliakov A."/>
            <person name="Razumovskaya J."/>
            <person name="Richardson P."/>
            <person name="Rinaldi C."/>
            <person name="Ritland K."/>
            <person name="Rouze P."/>
            <person name="Ryaboy D."/>
            <person name="Schmutz J."/>
            <person name="Schrader J."/>
            <person name="Segerman B."/>
            <person name="Shin H."/>
            <person name="Siddiqui A."/>
            <person name="Sterky F."/>
            <person name="Terry A."/>
            <person name="Tsai C.J."/>
            <person name="Uberbacher E."/>
            <person name="Unneberg P."/>
            <person name="Vahala J."/>
            <person name="Wall K."/>
            <person name="Wessler S."/>
            <person name="Yang G."/>
            <person name="Yin T."/>
            <person name="Douglas C."/>
            <person name="Marra M."/>
            <person name="Sandberg G."/>
            <person name="Van de Peer Y."/>
            <person name="Rokhsar D."/>
        </authorList>
    </citation>
    <scope>NUCLEOTIDE SEQUENCE [LARGE SCALE GENOMIC DNA]</scope>
    <source>
        <strain evidence="2">cv. Nisqually</strain>
    </source>
</reference>
<accession>A0A2K2AJ23</accession>